<protein>
    <submittedName>
        <fullName evidence="2">Type I phosphodiesterase / nucleotide pyrophosphatase</fullName>
    </submittedName>
</protein>
<dbReference type="Pfam" id="PF01663">
    <property type="entry name" value="Phosphodiest"/>
    <property type="match status" value="1"/>
</dbReference>
<dbReference type="RefSeq" id="WP_093268431.1">
    <property type="nucleotide sequence ID" value="NZ_FNOK01000021.1"/>
</dbReference>
<feature type="compositionally biased region" description="Low complexity" evidence="1">
    <location>
        <begin position="1"/>
        <end position="16"/>
    </location>
</feature>
<dbReference type="OrthoDB" id="1956004at2"/>
<dbReference type="InterPro" id="IPR002591">
    <property type="entry name" value="Phosphodiest/P_Trfase"/>
</dbReference>
<dbReference type="PANTHER" id="PTHR10151:SF120">
    <property type="entry name" value="BIS(5'-ADENOSYL)-TRIPHOSPHATASE"/>
    <property type="match status" value="1"/>
</dbReference>
<evidence type="ECO:0000313" key="2">
    <source>
        <dbReference type="EMBL" id="SDY19329.1"/>
    </source>
</evidence>
<dbReference type="Gene3D" id="3.40.720.10">
    <property type="entry name" value="Alkaline Phosphatase, subunit A"/>
    <property type="match status" value="1"/>
</dbReference>
<reference evidence="3" key="1">
    <citation type="submission" date="2016-10" db="EMBL/GenBank/DDBJ databases">
        <authorList>
            <person name="Varghese N."/>
            <person name="Submissions S."/>
        </authorList>
    </citation>
    <scope>NUCLEOTIDE SEQUENCE [LARGE SCALE GENOMIC DNA]</scope>
    <source>
        <strain evidence="3">CGMCC 4.3530</strain>
    </source>
</reference>
<dbReference type="GO" id="GO:0016787">
    <property type="term" value="F:hydrolase activity"/>
    <property type="evidence" value="ECO:0007669"/>
    <property type="project" value="UniProtKB-ARBA"/>
</dbReference>
<name>A0A1H3HX57_9PSEU</name>
<feature type="region of interest" description="Disordered" evidence="1">
    <location>
        <begin position="1"/>
        <end position="25"/>
    </location>
</feature>
<evidence type="ECO:0000256" key="1">
    <source>
        <dbReference type="SAM" id="MobiDB-lite"/>
    </source>
</evidence>
<dbReference type="AlphaFoldDB" id="A0A1H3HX57"/>
<dbReference type="EMBL" id="FNOK01000021">
    <property type="protein sequence ID" value="SDY19329.1"/>
    <property type="molecule type" value="Genomic_DNA"/>
</dbReference>
<dbReference type="PANTHER" id="PTHR10151">
    <property type="entry name" value="ECTONUCLEOTIDE PYROPHOSPHATASE/PHOSPHODIESTERASE"/>
    <property type="match status" value="1"/>
</dbReference>
<organism evidence="2 3">
    <name type="scientific">Saccharopolyspora shandongensis</name>
    <dbReference type="NCBI Taxonomy" id="418495"/>
    <lineage>
        <taxon>Bacteria</taxon>
        <taxon>Bacillati</taxon>
        <taxon>Actinomycetota</taxon>
        <taxon>Actinomycetes</taxon>
        <taxon>Pseudonocardiales</taxon>
        <taxon>Pseudonocardiaceae</taxon>
        <taxon>Saccharopolyspora</taxon>
    </lineage>
</organism>
<sequence>MTTPTTKPATTVHTPTRPTPPAAGRPRIILLGIDGLRWDLAADSPAAPALRAMAAEGELQPMVMEAPTMSGPGWSSILTGTTHAEHGVTDNSFVGHRLFSHPDLLSRAFYQDLSTRTFAAAGWPPLVSPEGLGPVIHQRLEQQKAGLHTVISRDGETHGFVSIDAEITDFTLAALTSHRVPDVAFVYFCDVDDAGHVYGARSEQYQAALARVDRHISRIRQAVQARVDEHAENWLLVVVADHGHLDEGGHGGSTPEERNSFILRWQAGGSLTPWPGSVSPHELLELLLDESSRER</sequence>
<dbReference type="SUPFAM" id="SSF53649">
    <property type="entry name" value="Alkaline phosphatase-like"/>
    <property type="match status" value="1"/>
</dbReference>
<gene>
    <name evidence="2" type="ORF">SAMN05216215_1021109</name>
</gene>
<accession>A0A1H3HX57</accession>
<dbReference type="Proteomes" id="UP000199529">
    <property type="component" value="Unassembled WGS sequence"/>
</dbReference>
<dbReference type="STRING" id="418495.SAMN05216215_1021109"/>
<keyword evidence="3" id="KW-1185">Reference proteome</keyword>
<evidence type="ECO:0000313" key="3">
    <source>
        <dbReference type="Proteomes" id="UP000199529"/>
    </source>
</evidence>
<proteinExistence type="predicted"/>
<dbReference type="InterPro" id="IPR017850">
    <property type="entry name" value="Alkaline_phosphatase_core_sf"/>
</dbReference>